<organism evidence="6 7">
    <name type="scientific">Hyalella azteca</name>
    <name type="common">Amphipod</name>
    <dbReference type="NCBI Taxonomy" id="294128"/>
    <lineage>
        <taxon>Eukaryota</taxon>
        <taxon>Metazoa</taxon>
        <taxon>Ecdysozoa</taxon>
        <taxon>Arthropoda</taxon>
        <taxon>Crustacea</taxon>
        <taxon>Multicrustacea</taxon>
        <taxon>Malacostraca</taxon>
        <taxon>Eumalacostraca</taxon>
        <taxon>Peracarida</taxon>
        <taxon>Amphipoda</taxon>
        <taxon>Senticaudata</taxon>
        <taxon>Talitrida</taxon>
        <taxon>Talitroidea</taxon>
        <taxon>Hyalellidae</taxon>
        <taxon>Hyalella</taxon>
    </lineage>
</organism>
<evidence type="ECO:0000256" key="1">
    <source>
        <dbReference type="ARBA" id="ARBA00004544"/>
    </source>
</evidence>
<accession>A0A8B7NG41</accession>
<proteinExistence type="inferred from homology"/>
<keyword evidence="4" id="KW-0344">Guanine-nucleotide releasing factor</keyword>
<comment type="similarity">
    <text evidence="2">Belongs to the synembryn family.</text>
</comment>
<dbReference type="InterPro" id="IPR019318">
    <property type="entry name" value="Gua_nucleotide_exch_fac_Ric8"/>
</dbReference>
<keyword evidence="5" id="KW-0143">Chaperone</keyword>
<dbReference type="CTD" id="60626"/>
<keyword evidence="6" id="KW-1185">Reference proteome</keyword>
<dbReference type="OMA" id="CWPDPLV"/>
<name>A0A8B7NG41_HYAAZ</name>
<protein>
    <submittedName>
        <fullName evidence="7">Synembryn-A isoform X1</fullName>
    </submittedName>
</protein>
<dbReference type="GO" id="GO:0005085">
    <property type="term" value="F:guanyl-nucleotide exchange factor activity"/>
    <property type="evidence" value="ECO:0007669"/>
    <property type="project" value="UniProtKB-KW"/>
</dbReference>
<reference evidence="7" key="1">
    <citation type="submission" date="2025-08" db="UniProtKB">
        <authorList>
            <consortium name="RefSeq"/>
        </authorList>
    </citation>
    <scope>IDENTIFICATION</scope>
    <source>
        <tissue evidence="7">Whole organism</tissue>
    </source>
</reference>
<evidence type="ECO:0000313" key="7">
    <source>
        <dbReference type="RefSeq" id="XP_018012584.1"/>
    </source>
</evidence>
<evidence type="ECO:0000256" key="4">
    <source>
        <dbReference type="ARBA" id="ARBA00022658"/>
    </source>
</evidence>
<comment type="subcellular location">
    <subcellularLocation>
        <location evidence="1">Cytoplasm</location>
        <location evidence="1">Cell cortex</location>
    </subcellularLocation>
</comment>
<dbReference type="Proteomes" id="UP000694843">
    <property type="component" value="Unplaced"/>
</dbReference>
<dbReference type="PANTHER" id="PTHR12425">
    <property type="entry name" value="SYNEMBRYN"/>
    <property type="match status" value="1"/>
</dbReference>
<dbReference type="Pfam" id="PF10165">
    <property type="entry name" value="Ric8"/>
    <property type="match status" value="1"/>
</dbReference>
<dbReference type="SUPFAM" id="SSF48371">
    <property type="entry name" value="ARM repeat"/>
    <property type="match status" value="1"/>
</dbReference>
<dbReference type="RefSeq" id="XP_018012584.1">
    <property type="nucleotide sequence ID" value="XM_018157095.2"/>
</dbReference>
<dbReference type="InterPro" id="IPR008376">
    <property type="entry name" value="Chaperone_Ric-8_A/B"/>
</dbReference>
<evidence type="ECO:0000313" key="6">
    <source>
        <dbReference type="Proteomes" id="UP000694843"/>
    </source>
</evidence>
<dbReference type="GO" id="GO:0001965">
    <property type="term" value="F:G-protein alpha-subunit binding"/>
    <property type="evidence" value="ECO:0007669"/>
    <property type="project" value="TreeGrafter"/>
</dbReference>
<dbReference type="InterPro" id="IPR016024">
    <property type="entry name" value="ARM-type_fold"/>
</dbReference>
<dbReference type="GeneID" id="108669692"/>
<dbReference type="OrthoDB" id="5585685at2759"/>
<evidence type="ECO:0000256" key="5">
    <source>
        <dbReference type="ARBA" id="ARBA00023186"/>
    </source>
</evidence>
<dbReference type="PRINTS" id="PR01802">
    <property type="entry name" value="SYNEMBRYN"/>
</dbReference>
<evidence type="ECO:0000256" key="2">
    <source>
        <dbReference type="ARBA" id="ARBA00009049"/>
    </source>
</evidence>
<sequence length="573" mass="63278">MDISKFTSATSEEETISILCYFNEKFASPSFNDAGKFEMSESQFFDTWHKLLFWLGSRGSEEAACTYLNTLRILSRDRNLMNQVVTEQDLGLLMEYAGLPEPGLEAVLLQHKAATEACLCLSNIIYQSNTAQSICCSPHYVKKTLQRLQQQDLPHSLIVGYTRLMFLMTALVPQNRKVAALEYNALPVMLPLISAQASVNADNTSNPPPTMQREAGERVVEVLKLCYNLCVGLSSPYSSAGDGGGGSLKMAMVVDSSVSSEHEQHMRCLVDRVRQLLLATAHTHQHTQIMHSHCINVLVCVPTTALAALTPPYSSSGSWWGGASQRRKPAVFKDADMSALVQILSFLHARLNAGEAQSSENLTPVLTMLVTVCQSSSKVRQFVRQRVLPPLKDVTHRPEEGNSLRGRLVKLMTSPVMELKHLSATLLFVLCKQSVERLIKYSGYGNCAGLLASLGLLAGGELSTETHEQSESEDSDTEEYHRVRHMVNPVTGCYEPVRPNPMENMSEEQKEYEAIKLVNTLDKLIRSGDIKPCGVGADGKPQPLEHVMQLQDSACFTRASTDPQPDDQHSDSD</sequence>
<dbReference type="GO" id="GO:0007186">
    <property type="term" value="P:G protein-coupled receptor signaling pathway"/>
    <property type="evidence" value="ECO:0007669"/>
    <property type="project" value="TreeGrafter"/>
</dbReference>
<dbReference type="KEGG" id="hazt:108669692"/>
<evidence type="ECO:0000256" key="3">
    <source>
        <dbReference type="ARBA" id="ARBA00022490"/>
    </source>
</evidence>
<keyword evidence="3" id="KW-0963">Cytoplasm</keyword>
<dbReference type="AlphaFoldDB" id="A0A8B7NG41"/>
<dbReference type="PANTHER" id="PTHR12425:SF5">
    <property type="entry name" value="SYNEMBRYN"/>
    <property type="match status" value="1"/>
</dbReference>
<dbReference type="GO" id="GO:0005938">
    <property type="term" value="C:cell cortex"/>
    <property type="evidence" value="ECO:0007669"/>
    <property type="project" value="UniProtKB-SubCell"/>
</dbReference>
<gene>
    <name evidence="7" type="primary">LOC108669692</name>
</gene>